<dbReference type="PANTHER" id="PTHR11712">
    <property type="entry name" value="POLYKETIDE SYNTHASE-RELATED"/>
    <property type="match status" value="1"/>
</dbReference>
<dbReference type="InterPro" id="IPR020841">
    <property type="entry name" value="PKS_Beta-ketoAc_synthase_dom"/>
</dbReference>
<dbReference type="SUPFAM" id="SSF53901">
    <property type="entry name" value="Thiolase-like"/>
    <property type="match status" value="2"/>
</dbReference>
<evidence type="ECO:0000256" key="4">
    <source>
        <dbReference type="SAM" id="MobiDB-lite"/>
    </source>
</evidence>
<dbReference type="GO" id="GO:0006633">
    <property type="term" value="P:fatty acid biosynthetic process"/>
    <property type="evidence" value="ECO:0007669"/>
    <property type="project" value="TreeGrafter"/>
</dbReference>
<dbReference type="Pfam" id="PF02801">
    <property type="entry name" value="Ketoacyl-synt_C"/>
    <property type="match status" value="1"/>
</dbReference>
<feature type="compositionally biased region" description="Basic residues" evidence="4">
    <location>
        <begin position="1"/>
        <end position="10"/>
    </location>
</feature>
<dbReference type="InterPro" id="IPR016039">
    <property type="entry name" value="Thiolase-like"/>
</dbReference>
<sequence length="522" mass="55460">MLGAHRHRPGRRELRTGRTSSRGPAAPPRPRTRRPGSGHGGDPPPGAGADRAGHGVQPGAALDGGGSPRHRIDARRPGRRREGTDMSDDIVITGMGVITPIGGDVETFWSANLEGRSGIVLEERMDTTGLPCGWTAGLIPEDVKAKVAADYGAPDRSWGDSLMLASVDQALADARLGELPAEDGPAALVYARVWPGPTGSFPQDYVTHMEDLAERYDRIGNEPSAVLEHLRGRHLPPETRDLSAYPTEIADRLGTAVVPVRLEATCSGGLRAIAEAARLLRSGRARYAVVSASVSRNTPYVLSQYGQLMALSRWKGDPAQASMPFDRRRTGMVINESAGALVLETAEHAARRGMTQPYAVIGGWGLAVDTRHMTAPSVDMIERVMRTALEQAGAHPDDVDTVNAHGTSTRLNDVTEARALHQVFGERMADLDVSAVKSLTGHGSAASGVVETAVAALTMCRGVIPPVTTTTEPDPACAVRTSLTPVRRPVGTVLKNSFGFGGQYASMLFRRPATPRPAPRPA</sequence>
<dbReference type="InterPro" id="IPR014031">
    <property type="entry name" value="Ketoacyl_synth_C"/>
</dbReference>
<feature type="domain" description="Ketosynthase family 3 (KS3)" evidence="5">
    <location>
        <begin position="87"/>
        <end position="511"/>
    </location>
</feature>
<evidence type="ECO:0000256" key="3">
    <source>
        <dbReference type="RuleBase" id="RU003694"/>
    </source>
</evidence>
<dbReference type="InterPro" id="IPR000794">
    <property type="entry name" value="Beta-ketoacyl_synthase"/>
</dbReference>
<dbReference type="SMART" id="SM00825">
    <property type="entry name" value="PKS_KS"/>
    <property type="match status" value="1"/>
</dbReference>
<dbReference type="Gene3D" id="3.40.47.10">
    <property type="match status" value="1"/>
</dbReference>
<dbReference type="Pfam" id="PF00109">
    <property type="entry name" value="ketoacyl-synt"/>
    <property type="match status" value="1"/>
</dbReference>
<dbReference type="Proteomes" id="UP000442990">
    <property type="component" value="Unassembled WGS sequence"/>
</dbReference>
<keyword evidence="7" id="KW-1185">Reference proteome</keyword>
<gene>
    <name evidence="6" type="ORF">F8144_02550</name>
</gene>
<feature type="region of interest" description="Disordered" evidence="4">
    <location>
        <begin position="1"/>
        <end position="87"/>
    </location>
</feature>
<dbReference type="PROSITE" id="PS52004">
    <property type="entry name" value="KS3_2"/>
    <property type="match status" value="1"/>
</dbReference>
<evidence type="ECO:0000259" key="5">
    <source>
        <dbReference type="PROSITE" id="PS52004"/>
    </source>
</evidence>
<dbReference type="CDD" id="cd00834">
    <property type="entry name" value="KAS_I_II"/>
    <property type="match status" value="1"/>
</dbReference>
<comment type="caution">
    <text evidence="6">The sequence shown here is derived from an EMBL/GenBank/DDBJ whole genome shotgun (WGS) entry which is preliminary data.</text>
</comment>
<evidence type="ECO:0000313" key="6">
    <source>
        <dbReference type="EMBL" id="KAB1990814.1"/>
    </source>
</evidence>
<feature type="compositionally biased region" description="Basic and acidic residues" evidence="4">
    <location>
        <begin position="70"/>
        <end position="84"/>
    </location>
</feature>
<reference evidence="6 7" key="1">
    <citation type="submission" date="2019-09" db="EMBL/GenBank/DDBJ databases">
        <title>Isolation and identification of active actinomycetes.</title>
        <authorList>
            <person name="Yu Z."/>
            <person name="Han C."/>
            <person name="Yu B."/>
        </authorList>
    </citation>
    <scope>NUCLEOTIDE SEQUENCE [LARGE SCALE GENOMIC DNA]</scope>
    <source>
        <strain evidence="6 7">NEAU-H2</strain>
    </source>
</reference>
<dbReference type="InterPro" id="IPR014030">
    <property type="entry name" value="Ketoacyl_synth_N"/>
</dbReference>
<evidence type="ECO:0000256" key="1">
    <source>
        <dbReference type="ARBA" id="ARBA00008467"/>
    </source>
</evidence>
<dbReference type="EMBL" id="WBKG01000001">
    <property type="protein sequence ID" value="KAB1990814.1"/>
    <property type="molecule type" value="Genomic_DNA"/>
</dbReference>
<accession>A0A7J5DPV0</accession>
<evidence type="ECO:0000313" key="7">
    <source>
        <dbReference type="Proteomes" id="UP000442990"/>
    </source>
</evidence>
<dbReference type="PANTHER" id="PTHR11712:SF336">
    <property type="entry name" value="3-OXOACYL-[ACYL-CARRIER-PROTEIN] SYNTHASE, MITOCHONDRIAL"/>
    <property type="match status" value="1"/>
</dbReference>
<dbReference type="GO" id="GO:0004315">
    <property type="term" value="F:3-oxoacyl-[acyl-carrier-protein] synthase activity"/>
    <property type="evidence" value="ECO:0007669"/>
    <property type="project" value="TreeGrafter"/>
</dbReference>
<comment type="similarity">
    <text evidence="1 3">Belongs to the thiolase-like superfamily. Beta-ketoacyl-ACP synthases family.</text>
</comment>
<keyword evidence="2 3" id="KW-0808">Transferase</keyword>
<organism evidence="6 7">
    <name type="scientific">Streptomyces triticiradicis</name>
    <dbReference type="NCBI Taxonomy" id="2651189"/>
    <lineage>
        <taxon>Bacteria</taxon>
        <taxon>Bacillati</taxon>
        <taxon>Actinomycetota</taxon>
        <taxon>Actinomycetes</taxon>
        <taxon>Kitasatosporales</taxon>
        <taxon>Streptomycetaceae</taxon>
        <taxon>Streptomyces</taxon>
    </lineage>
</organism>
<protein>
    <submittedName>
        <fullName evidence="6">Beta-ketoacyl-[acyl-carrier-protein] synthase family protein</fullName>
    </submittedName>
</protein>
<dbReference type="AlphaFoldDB" id="A0A7J5DPV0"/>
<proteinExistence type="inferred from homology"/>
<name>A0A7J5DPV0_9ACTN</name>
<evidence type="ECO:0000256" key="2">
    <source>
        <dbReference type="ARBA" id="ARBA00022679"/>
    </source>
</evidence>